<reference evidence="2 3" key="1">
    <citation type="submission" date="2023-09" db="EMBL/GenBank/DDBJ databases">
        <authorList>
            <person name="Rey-Velasco X."/>
        </authorList>
    </citation>
    <scope>NUCLEOTIDE SEQUENCE [LARGE SCALE GENOMIC DNA]</scope>
    <source>
        <strain evidence="2 3">F363</strain>
    </source>
</reference>
<evidence type="ECO:0008006" key="4">
    <source>
        <dbReference type="Google" id="ProtNLM"/>
    </source>
</evidence>
<feature type="chain" id="PRO_5046629164" description="DUF4468 domain-containing protein" evidence="1">
    <location>
        <begin position="20"/>
        <end position="189"/>
    </location>
</feature>
<keyword evidence="1" id="KW-0732">Signal</keyword>
<evidence type="ECO:0000313" key="2">
    <source>
        <dbReference type="EMBL" id="MDT0644756.1"/>
    </source>
</evidence>
<gene>
    <name evidence="2" type="ORF">RM553_18085</name>
</gene>
<evidence type="ECO:0000256" key="1">
    <source>
        <dbReference type="SAM" id="SignalP"/>
    </source>
</evidence>
<feature type="signal peptide" evidence="1">
    <location>
        <begin position="1"/>
        <end position="19"/>
    </location>
</feature>
<dbReference type="Proteomes" id="UP001262889">
    <property type="component" value="Unassembled WGS sequence"/>
</dbReference>
<protein>
    <recommendedName>
        <fullName evidence="4">DUF4468 domain-containing protein</fullName>
    </recommendedName>
</protein>
<evidence type="ECO:0000313" key="3">
    <source>
        <dbReference type="Proteomes" id="UP001262889"/>
    </source>
</evidence>
<proteinExistence type="predicted"/>
<sequence length="189" mass="21636">MKRTVIAIMFMIISPGIKAQITNTADSFKVTPEGFTQSVIREYPEKSDDELFQSVIMWAKFTIDNYEEAITRNIANQYLEFRMFVPQGIALKDNGEVYQWDVMMDVAFRFKDGKIRYDIGLVEVSSPEAPAFAFVAPPEQWSFFDSDGKTREFNQKSQEQINTIANNIIRSVSAYVNRDAKIPDDATTD</sequence>
<keyword evidence="3" id="KW-1185">Reference proteome</keyword>
<dbReference type="RefSeq" id="WP_311536370.1">
    <property type="nucleotide sequence ID" value="NZ_JAVRHQ010000033.1"/>
</dbReference>
<name>A0ABU3CEM4_9FLAO</name>
<dbReference type="EMBL" id="JAVRHQ010000033">
    <property type="protein sequence ID" value="MDT0644756.1"/>
    <property type="molecule type" value="Genomic_DNA"/>
</dbReference>
<comment type="caution">
    <text evidence="2">The sequence shown here is derived from an EMBL/GenBank/DDBJ whole genome shotgun (WGS) entry which is preliminary data.</text>
</comment>
<organism evidence="2 3">
    <name type="scientific">Autumnicola tepida</name>
    <dbReference type="NCBI Taxonomy" id="3075595"/>
    <lineage>
        <taxon>Bacteria</taxon>
        <taxon>Pseudomonadati</taxon>
        <taxon>Bacteroidota</taxon>
        <taxon>Flavobacteriia</taxon>
        <taxon>Flavobacteriales</taxon>
        <taxon>Flavobacteriaceae</taxon>
        <taxon>Autumnicola</taxon>
    </lineage>
</organism>
<accession>A0ABU3CEM4</accession>